<name>A0ABQ9SZS4_9PEZI</name>
<sequence length="183" mass="20085">MATGPTANWNFGLRFLAADFLGCVGGDDEALSMLKMVSQRWSSTSHRTLAVVLRRKFVLPYEIQEHKSPRSFASLLPPSTSVVSSALPAARHETTAAAGGASHITAWHGKRGCPACRGAAGSVEHERKSSRKWYSARSQSLLIPHYCRPRDWLFTTGFKKLHLPAAQHIVFRPGEWVLSSTSA</sequence>
<evidence type="ECO:0000256" key="1">
    <source>
        <dbReference type="SAM" id="SignalP"/>
    </source>
</evidence>
<reference evidence="2 3" key="1">
    <citation type="submission" date="2016-10" db="EMBL/GenBank/DDBJ databases">
        <title>The genome sequence of Colletotrichum fioriniae PJ7.</title>
        <authorList>
            <person name="Baroncelli R."/>
        </authorList>
    </citation>
    <scope>NUCLEOTIDE SEQUENCE [LARGE SCALE GENOMIC DNA]</scope>
    <source>
        <strain evidence="2 3">IMI 384185</strain>
    </source>
</reference>
<evidence type="ECO:0000313" key="3">
    <source>
        <dbReference type="Proteomes" id="UP001241169"/>
    </source>
</evidence>
<dbReference type="Proteomes" id="UP001241169">
    <property type="component" value="Unassembled WGS sequence"/>
</dbReference>
<evidence type="ECO:0000313" key="2">
    <source>
        <dbReference type="EMBL" id="KAK1545026.1"/>
    </source>
</evidence>
<dbReference type="GeneID" id="85370714"/>
<dbReference type="RefSeq" id="XP_060354143.1">
    <property type="nucleotide sequence ID" value="XM_060486815.1"/>
</dbReference>
<proteinExistence type="predicted"/>
<keyword evidence="1" id="KW-0732">Signal</keyword>
<keyword evidence="3" id="KW-1185">Reference proteome</keyword>
<comment type="caution">
    <text evidence="2">The sequence shown here is derived from an EMBL/GenBank/DDBJ whole genome shotgun (WGS) entry which is preliminary data.</text>
</comment>
<feature type="chain" id="PRO_5045868891" evidence="1">
    <location>
        <begin position="27"/>
        <end position="183"/>
    </location>
</feature>
<dbReference type="EMBL" id="MOPA01000002">
    <property type="protein sequence ID" value="KAK1545026.1"/>
    <property type="molecule type" value="Genomic_DNA"/>
</dbReference>
<accession>A0ABQ9SZS4</accession>
<organism evidence="2 3">
    <name type="scientific">Colletotrichum paranaense</name>
    <dbReference type="NCBI Taxonomy" id="1914294"/>
    <lineage>
        <taxon>Eukaryota</taxon>
        <taxon>Fungi</taxon>
        <taxon>Dikarya</taxon>
        <taxon>Ascomycota</taxon>
        <taxon>Pezizomycotina</taxon>
        <taxon>Sordariomycetes</taxon>
        <taxon>Hypocreomycetidae</taxon>
        <taxon>Glomerellales</taxon>
        <taxon>Glomerellaceae</taxon>
        <taxon>Colletotrichum</taxon>
        <taxon>Colletotrichum acutatum species complex</taxon>
    </lineage>
</organism>
<gene>
    <name evidence="2" type="ORF">CPAR01_02528</name>
</gene>
<feature type="signal peptide" evidence="1">
    <location>
        <begin position="1"/>
        <end position="26"/>
    </location>
</feature>
<protein>
    <submittedName>
        <fullName evidence="2">Uncharacterized protein</fullName>
    </submittedName>
</protein>